<dbReference type="OrthoDB" id="9779233at2"/>
<dbReference type="Pfam" id="PF04191">
    <property type="entry name" value="PEMT"/>
    <property type="match status" value="1"/>
</dbReference>
<keyword evidence="6" id="KW-0808">Transferase</keyword>
<dbReference type="AlphaFoldDB" id="A0A3N6P655"/>
<feature type="transmembrane region" description="Helical" evidence="5">
    <location>
        <begin position="111"/>
        <end position="138"/>
    </location>
</feature>
<comment type="caution">
    <text evidence="6">The sequence shown here is derived from an EMBL/GenBank/DDBJ whole genome shotgun (WGS) entry which is preliminary data.</text>
</comment>
<evidence type="ECO:0000256" key="4">
    <source>
        <dbReference type="ARBA" id="ARBA00023136"/>
    </source>
</evidence>
<evidence type="ECO:0000313" key="7">
    <source>
        <dbReference type="Proteomes" id="UP000269154"/>
    </source>
</evidence>
<dbReference type="GO" id="GO:0012505">
    <property type="term" value="C:endomembrane system"/>
    <property type="evidence" value="ECO:0007669"/>
    <property type="project" value="UniProtKB-SubCell"/>
</dbReference>
<keyword evidence="2 5" id="KW-0812">Transmembrane</keyword>
<dbReference type="EMBL" id="RCBY01000129">
    <property type="protein sequence ID" value="RQH34828.1"/>
    <property type="molecule type" value="Genomic_DNA"/>
</dbReference>
<dbReference type="GO" id="GO:0032259">
    <property type="term" value="P:methylation"/>
    <property type="evidence" value="ECO:0007669"/>
    <property type="project" value="UniProtKB-KW"/>
</dbReference>
<organism evidence="6 7">
    <name type="scientific">Okeania hirsuta</name>
    <dbReference type="NCBI Taxonomy" id="1458930"/>
    <lineage>
        <taxon>Bacteria</taxon>
        <taxon>Bacillati</taxon>
        <taxon>Cyanobacteriota</taxon>
        <taxon>Cyanophyceae</taxon>
        <taxon>Oscillatoriophycideae</taxon>
        <taxon>Oscillatoriales</taxon>
        <taxon>Microcoleaceae</taxon>
        <taxon>Okeania</taxon>
    </lineage>
</organism>
<dbReference type="PANTHER" id="PTHR12714:SF24">
    <property type="entry name" value="SLR1182 PROTEIN"/>
    <property type="match status" value="1"/>
</dbReference>
<keyword evidence="4 5" id="KW-0472">Membrane</keyword>
<dbReference type="Gene3D" id="1.20.120.1630">
    <property type="match status" value="1"/>
</dbReference>
<dbReference type="InterPro" id="IPR007318">
    <property type="entry name" value="Phopholipid_MeTrfase"/>
</dbReference>
<dbReference type="GO" id="GO:0008168">
    <property type="term" value="F:methyltransferase activity"/>
    <property type="evidence" value="ECO:0007669"/>
    <property type="project" value="UniProtKB-KW"/>
</dbReference>
<feature type="transmembrane region" description="Helical" evidence="5">
    <location>
        <begin position="21"/>
        <end position="40"/>
    </location>
</feature>
<comment type="subcellular location">
    <subcellularLocation>
        <location evidence="1">Endomembrane system</location>
        <topology evidence="1">Multi-pass membrane protein</topology>
    </subcellularLocation>
</comment>
<feature type="transmembrane region" description="Helical" evidence="5">
    <location>
        <begin position="52"/>
        <end position="72"/>
    </location>
</feature>
<evidence type="ECO:0000256" key="2">
    <source>
        <dbReference type="ARBA" id="ARBA00022692"/>
    </source>
</evidence>
<keyword evidence="3 5" id="KW-1133">Transmembrane helix</keyword>
<gene>
    <name evidence="6" type="ORF">D5R40_20350</name>
</gene>
<keyword evidence="7" id="KW-1185">Reference proteome</keyword>
<dbReference type="Proteomes" id="UP000269154">
    <property type="component" value="Unassembled WGS sequence"/>
</dbReference>
<evidence type="ECO:0000256" key="3">
    <source>
        <dbReference type="ARBA" id="ARBA00022989"/>
    </source>
</evidence>
<keyword evidence="6" id="KW-0489">Methyltransferase</keyword>
<reference evidence="6 7" key="1">
    <citation type="journal article" date="2018" name="ACS Chem. Biol.">
        <title>Ketoreductase domain dysfunction expands chemodiversity: malyngamide biosynthesis in the cyanobacterium Okeania hirsuta.</title>
        <authorList>
            <person name="Moss N.A."/>
            <person name="Leao T."/>
            <person name="Rankin M."/>
            <person name="McCullough T.M."/>
            <person name="Qu P."/>
            <person name="Korobeynikov A."/>
            <person name="Smith J.L."/>
            <person name="Gerwick L."/>
            <person name="Gerwick W.H."/>
        </authorList>
    </citation>
    <scope>NUCLEOTIDE SEQUENCE [LARGE SCALE GENOMIC DNA]</scope>
    <source>
        <strain evidence="6 7">PAB10Feb10-1</strain>
    </source>
</reference>
<proteinExistence type="predicted"/>
<protein>
    <submittedName>
        <fullName evidence="6">Isoprenylcysteine carboxylmethyltransferase family protein</fullName>
    </submittedName>
</protein>
<evidence type="ECO:0000256" key="1">
    <source>
        <dbReference type="ARBA" id="ARBA00004127"/>
    </source>
</evidence>
<evidence type="ECO:0000256" key="5">
    <source>
        <dbReference type="SAM" id="Phobius"/>
    </source>
</evidence>
<dbReference type="RefSeq" id="WP_124155099.1">
    <property type="nucleotide sequence ID" value="NZ_CAWOLW010000034.1"/>
</dbReference>
<dbReference type="PANTHER" id="PTHR12714">
    <property type="entry name" value="PROTEIN-S ISOPRENYLCYSTEINE O-METHYLTRANSFERASE"/>
    <property type="match status" value="1"/>
</dbReference>
<sequence length="171" mass="19618">MKILTNWGFTRDGWRSGKRGEYLVLIQGLLLVGFIFLPTYHLPGISLELPKLIYSCWIVAALFMIAALVLIAKGLLDLGKNLTPLPYPRVDGELVQTGVYGIVRHPLYSGLIFLTLGWSIFQLSLSHFVAVIVIFLFLDLKARQEETWLSEKYPEYSDYQQRVKKLIPRIY</sequence>
<evidence type="ECO:0000313" key="6">
    <source>
        <dbReference type="EMBL" id="RQH34828.1"/>
    </source>
</evidence>
<name>A0A3N6P655_9CYAN</name>
<accession>A0A3N6P655</accession>